<dbReference type="Proteomes" id="UP000215914">
    <property type="component" value="Chromosome 14"/>
</dbReference>
<evidence type="ECO:0000313" key="3">
    <source>
        <dbReference type="EMBL" id="OTF96874.1"/>
    </source>
</evidence>
<dbReference type="InterPro" id="IPR004158">
    <property type="entry name" value="DUF247_pln"/>
</dbReference>
<sequence length="436" mass="50624">MDNDVERGNVNVIVSEAVRSLVKCVGEKHNDTNECSPSIYKAPSTLRNLSPSSFKPRVVSIGPLHNKDENLKRFEGQKAAYVHDLVYHSKSLTQTFTTCAQTVASNLEKIKGCYADMKSYKYNDDELTKMMVMDACFILEFIHKISTGSNLRLQDQYIPYDLVLLENQIPFFVLEDIYECIKFQFKEPSVLPITNFILPLLNYFNLFQGEIEVSDGICSNTNHDHLLSYLHHCYQPREEVIESCFPSSTIHSAEELDRAGVKFKPNDDPITWRMAMKVEKNHSRIFWFLRKCTLTMPTLCIEDFTELVFRNLIAYEQSYRANPYVTSYARAMNMLIDTDEDIAKLVRSKVIVNHIGSYEEAANMINRICKEVVPKHFYYAKEWEQLDKHFKDYWPKKIVKLKRTYFHSPWSIIALFAGIVLFILALLQTIFTIKSS</sequence>
<dbReference type="InParanoid" id="A0A251SDD3"/>
<dbReference type="EMBL" id="CM007903">
    <property type="protein sequence ID" value="OTF96874.1"/>
    <property type="molecule type" value="Genomic_DNA"/>
</dbReference>
<name>A0A251SDD3_HELAN</name>
<keyword evidence="4" id="KW-1185">Reference proteome</keyword>
<evidence type="ECO:0000313" key="2">
    <source>
        <dbReference type="EMBL" id="KAF5767181.1"/>
    </source>
</evidence>
<evidence type="ECO:0000313" key="4">
    <source>
        <dbReference type="Proteomes" id="UP000215914"/>
    </source>
</evidence>
<dbReference type="EMBL" id="MNCJ02000329">
    <property type="protein sequence ID" value="KAF5767181.1"/>
    <property type="molecule type" value="Genomic_DNA"/>
</dbReference>
<dbReference type="PANTHER" id="PTHR31170:SF25">
    <property type="entry name" value="BNAA09G04570D PROTEIN"/>
    <property type="match status" value="1"/>
</dbReference>
<protein>
    <submittedName>
        <fullName evidence="3">Uncharacterized protein</fullName>
    </submittedName>
</protein>
<dbReference type="AlphaFoldDB" id="A0A251SDD3"/>
<feature type="transmembrane region" description="Helical" evidence="1">
    <location>
        <begin position="410"/>
        <end position="433"/>
    </location>
</feature>
<keyword evidence="1" id="KW-0472">Membrane</keyword>
<gene>
    <name evidence="3" type="ORF">HannXRQ_Chr14g0428351</name>
    <name evidence="2" type="ORF">HanXRQr2_Chr14g0621371</name>
</gene>
<evidence type="ECO:0000256" key="1">
    <source>
        <dbReference type="SAM" id="Phobius"/>
    </source>
</evidence>
<keyword evidence="1" id="KW-0812">Transmembrane</keyword>
<dbReference type="Pfam" id="PF03140">
    <property type="entry name" value="DUF247"/>
    <property type="match status" value="1"/>
</dbReference>
<dbReference type="OMA" id="MDNDVER"/>
<reference evidence="2" key="3">
    <citation type="submission" date="2020-06" db="EMBL/GenBank/DDBJ databases">
        <title>Helianthus annuus Genome sequencing and assembly Release 2.</title>
        <authorList>
            <person name="Gouzy J."/>
            <person name="Langlade N."/>
            <person name="Munos S."/>
        </authorList>
    </citation>
    <scope>NUCLEOTIDE SEQUENCE</scope>
    <source>
        <tissue evidence="2">Leaves</tissue>
    </source>
</reference>
<organism evidence="3 4">
    <name type="scientific">Helianthus annuus</name>
    <name type="common">Common sunflower</name>
    <dbReference type="NCBI Taxonomy" id="4232"/>
    <lineage>
        <taxon>Eukaryota</taxon>
        <taxon>Viridiplantae</taxon>
        <taxon>Streptophyta</taxon>
        <taxon>Embryophyta</taxon>
        <taxon>Tracheophyta</taxon>
        <taxon>Spermatophyta</taxon>
        <taxon>Magnoliopsida</taxon>
        <taxon>eudicotyledons</taxon>
        <taxon>Gunneridae</taxon>
        <taxon>Pentapetalae</taxon>
        <taxon>asterids</taxon>
        <taxon>campanulids</taxon>
        <taxon>Asterales</taxon>
        <taxon>Asteraceae</taxon>
        <taxon>Asteroideae</taxon>
        <taxon>Heliantheae alliance</taxon>
        <taxon>Heliantheae</taxon>
        <taxon>Helianthus</taxon>
    </lineage>
</organism>
<dbReference type="OrthoDB" id="591587at2759"/>
<proteinExistence type="predicted"/>
<dbReference type="Gramene" id="mRNA:HanXRQr2_Chr14g0621371">
    <property type="protein sequence ID" value="CDS:HanXRQr2_Chr14g0621371.1"/>
    <property type="gene ID" value="HanXRQr2_Chr14g0621371"/>
</dbReference>
<dbReference type="PANTHER" id="PTHR31170">
    <property type="entry name" value="BNAC04G53230D PROTEIN"/>
    <property type="match status" value="1"/>
</dbReference>
<reference evidence="2 4" key="1">
    <citation type="journal article" date="2017" name="Nature">
        <title>The sunflower genome provides insights into oil metabolism, flowering and Asterid evolution.</title>
        <authorList>
            <person name="Badouin H."/>
            <person name="Gouzy J."/>
            <person name="Grassa C.J."/>
            <person name="Murat F."/>
            <person name="Staton S.E."/>
            <person name="Cottret L."/>
            <person name="Lelandais-Briere C."/>
            <person name="Owens G.L."/>
            <person name="Carrere S."/>
            <person name="Mayjonade B."/>
            <person name="Legrand L."/>
            <person name="Gill N."/>
            <person name="Kane N.C."/>
            <person name="Bowers J.E."/>
            <person name="Hubner S."/>
            <person name="Bellec A."/>
            <person name="Berard A."/>
            <person name="Berges H."/>
            <person name="Blanchet N."/>
            <person name="Boniface M.C."/>
            <person name="Brunel D."/>
            <person name="Catrice O."/>
            <person name="Chaidir N."/>
            <person name="Claudel C."/>
            <person name="Donnadieu C."/>
            <person name="Faraut T."/>
            <person name="Fievet G."/>
            <person name="Helmstetter N."/>
            <person name="King M."/>
            <person name="Knapp S.J."/>
            <person name="Lai Z."/>
            <person name="Le Paslier M.C."/>
            <person name="Lippi Y."/>
            <person name="Lorenzon L."/>
            <person name="Mandel J.R."/>
            <person name="Marage G."/>
            <person name="Marchand G."/>
            <person name="Marquand E."/>
            <person name="Bret-Mestries E."/>
            <person name="Morien E."/>
            <person name="Nambeesan S."/>
            <person name="Nguyen T."/>
            <person name="Pegot-Espagnet P."/>
            <person name="Pouilly N."/>
            <person name="Raftis F."/>
            <person name="Sallet E."/>
            <person name="Schiex T."/>
            <person name="Thomas J."/>
            <person name="Vandecasteele C."/>
            <person name="Vares D."/>
            <person name="Vear F."/>
            <person name="Vautrin S."/>
            <person name="Crespi M."/>
            <person name="Mangin B."/>
            <person name="Burke J.M."/>
            <person name="Salse J."/>
            <person name="Munos S."/>
            <person name="Vincourt P."/>
            <person name="Rieseberg L.H."/>
            <person name="Langlade N.B."/>
        </authorList>
    </citation>
    <scope>NUCLEOTIDE SEQUENCE [LARGE SCALE GENOMIC DNA]</scope>
    <source>
        <strain evidence="4">cv. SF193</strain>
        <tissue evidence="2">Leaves</tissue>
    </source>
</reference>
<keyword evidence="1" id="KW-1133">Transmembrane helix</keyword>
<accession>A0A251SDD3</accession>
<reference evidence="3" key="2">
    <citation type="submission" date="2017-02" db="EMBL/GenBank/DDBJ databases">
        <title>Sunflower complete genome.</title>
        <authorList>
            <person name="Langlade N."/>
            <person name="Munos S."/>
        </authorList>
    </citation>
    <scope>NUCLEOTIDE SEQUENCE [LARGE SCALE GENOMIC DNA]</scope>
    <source>
        <tissue evidence="3">Leaves</tissue>
    </source>
</reference>